<dbReference type="PANTHER" id="PTHR43344:SF13">
    <property type="entry name" value="PHOSPHATASE RV3661-RELATED"/>
    <property type="match status" value="1"/>
</dbReference>
<gene>
    <name evidence="4" type="ORF">HQN59_15360</name>
</gene>
<dbReference type="SUPFAM" id="SSF56784">
    <property type="entry name" value="HAD-like"/>
    <property type="match status" value="1"/>
</dbReference>
<evidence type="ECO:0000313" key="4">
    <source>
        <dbReference type="EMBL" id="NUZ07140.1"/>
    </source>
</evidence>
<dbReference type="AlphaFoldDB" id="A0A7Y6NPX3"/>
<keyword evidence="5" id="KW-1185">Reference proteome</keyword>
<evidence type="ECO:0000256" key="2">
    <source>
        <dbReference type="ARBA" id="ARBA00022801"/>
    </source>
</evidence>
<dbReference type="Pfam" id="PF12710">
    <property type="entry name" value="HAD"/>
    <property type="match status" value="1"/>
</dbReference>
<dbReference type="Gene3D" id="1.20.1440.100">
    <property type="entry name" value="SG protein - dephosphorylation function"/>
    <property type="match status" value="1"/>
</dbReference>
<protein>
    <submittedName>
        <fullName evidence="4">HAD-IB family hydrolase</fullName>
    </submittedName>
</protein>
<dbReference type="GO" id="GO:0046872">
    <property type="term" value="F:metal ion binding"/>
    <property type="evidence" value="ECO:0007669"/>
    <property type="project" value="UniProtKB-KW"/>
</dbReference>
<comment type="caution">
    <text evidence="4">The sequence shown here is derived from an EMBL/GenBank/DDBJ whole genome shotgun (WGS) entry which is preliminary data.</text>
</comment>
<dbReference type="EMBL" id="JABWMJ010000007">
    <property type="protein sequence ID" value="NUZ07140.1"/>
    <property type="molecule type" value="Genomic_DNA"/>
</dbReference>
<dbReference type="Proteomes" id="UP000529637">
    <property type="component" value="Unassembled WGS sequence"/>
</dbReference>
<dbReference type="InterPro" id="IPR006385">
    <property type="entry name" value="HAD_hydro_SerB1"/>
</dbReference>
<dbReference type="InterPro" id="IPR050582">
    <property type="entry name" value="HAD-like_SerB"/>
</dbReference>
<keyword evidence="2 4" id="KW-0378">Hydrolase</keyword>
<reference evidence="4 5" key="1">
    <citation type="submission" date="2020-06" db="EMBL/GenBank/DDBJ databases">
        <title>Schlegella sp. ID0723 isolated from air conditioner.</title>
        <authorList>
            <person name="Kim D.Y."/>
            <person name="Kim D.-U."/>
        </authorList>
    </citation>
    <scope>NUCLEOTIDE SEQUENCE [LARGE SCALE GENOMIC DNA]</scope>
    <source>
        <strain evidence="4 5">ID0723</strain>
    </source>
</reference>
<dbReference type="InterPro" id="IPR023214">
    <property type="entry name" value="HAD_sf"/>
</dbReference>
<keyword evidence="3" id="KW-0460">Magnesium</keyword>
<dbReference type="PANTHER" id="PTHR43344">
    <property type="entry name" value="PHOSPHOSERINE PHOSPHATASE"/>
    <property type="match status" value="1"/>
</dbReference>
<evidence type="ECO:0000313" key="5">
    <source>
        <dbReference type="Proteomes" id="UP000529637"/>
    </source>
</evidence>
<dbReference type="InterPro" id="IPR036412">
    <property type="entry name" value="HAD-like_sf"/>
</dbReference>
<evidence type="ECO:0000256" key="1">
    <source>
        <dbReference type="ARBA" id="ARBA00022723"/>
    </source>
</evidence>
<accession>A0A7Y6NPX3</accession>
<dbReference type="GO" id="GO:0016787">
    <property type="term" value="F:hydrolase activity"/>
    <property type="evidence" value="ECO:0007669"/>
    <property type="project" value="UniProtKB-KW"/>
</dbReference>
<evidence type="ECO:0000256" key="3">
    <source>
        <dbReference type="ARBA" id="ARBA00022842"/>
    </source>
</evidence>
<dbReference type="Gene3D" id="3.40.50.1000">
    <property type="entry name" value="HAD superfamily/HAD-like"/>
    <property type="match status" value="1"/>
</dbReference>
<dbReference type="RefSeq" id="WP_176070214.1">
    <property type="nucleotide sequence ID" value="NZ_JABWMJ010000007.1"/>
</dbReference>
<keyword evidence="1" id="KW-0479">Metal-binding</keyword>
<sequence length="238" mass="26256">MQGAAPAGREDAARAHRNLCLFDLDHTLIPIDSDHAWNEFQIRLGWVDEGEFRRINNGFYADYTAGRLDIHAYIAFATAALRTRSAHELAEAHARFMREVVEPAIPTAARELVRAHQQRGDRVAIVTSTNDFVTAPIARAFGVAELIATTLERDATGTITGRIAGVASFREGKVTRVEAWLADQGLGWSDFGRISVYSDSWNDLPLLERATEPVAVSPSAELAAIASERGWRVLNLFE</sequence>
<name>A0A7Y6NPX3_9BURK</name>
<dbReference type="NCBIfam" id="TIGR01490">
    <property type="entry name" value="HAD-SF-IB-hyp1"/>
    <property type="match status" value="1"/>
</dbReference>
<organism evidence="4 5">
    <name type="scientific">Piscinibacter koreensis</name>
    <dbReference type="NCBI Taxonomy" id="2742824"/>
    <lineage>
        <taxon>Bacteria</taxon>
        <taxon>Pseudomonadati</taxon>
        <taxon>Pseudomonadota</taxon>
        <taxon>Betaproteobacteria</taxon>
        <taxon>Burkholderiales</taxon>
        <taxon>Sphaerotilaceae</taxon>
        <taxon>Piscinibacter</taxon>
    </lineage>
</organism>
<proteinExistence type="predicted"/>
<dbReference type="NCBIfam" id="TIGR01488">
    <property type="entry name" value="HAD-SF-IB"/>
    <property type="match status" value="1"/>
</dbReference>